<protein>
    <recommendedName>
        <fullName evidence="4">Transposase</fullName>
    </recommendedName>
</protein>
<organism evidence="2 3">
    <name type="scientific">Tanacetum coccineum</name>
    <dbReference type="NCBI Taxonomy" id="301880"/>
    <lineage>
        <taxon>Eukaryota</taxon>
        <taxon>Viridiplantae</taxon>
        <taxon>Streptophyta</taxon>
        <taxon>Embryophyta</taxon>
        <taxon>Tracheophyta</taxon>
        <taxon>Spermatophyta</taxon>
        <taxon>Magnoliopsida</taxon>
        <taxon>eudicotyledons</taxon>
        <taxon>Gunneridae</taxon>
        <taxon>Pentapetalae</taxon>
        <taxon>asterids</taxon>
        <taxon>campanulids</taxon>
        <taxon>Asterales</taxon>
        <taxon>Asteraceae</taxon>
        <taxon>Asteroideae</taxon>
        <taxon>Anthemideae</taxon>
        <taxon>Anthemidinae</taxon>
        <taxon>Tanacetum</taxon>
    </lineage>
</organism>
<dbReference type="PANTHER" id="PTHR31973">
    <property type="entry name" value="POLYPROTEIN, PUTATIVE-RELATED"/>
    <property type="match status" value="1"/>
</dbReference>
<dbReference type="PANTHER" id="PTHR31973:SF190">
    <property type="entry name" value="MULE TRANSPOSASE DOMAIN-CONTAINING PROTEIN"/>
    <property type="match status" value="1"/>
</dbReference>
<feature type="region of interest" description="Disordered" evidence="1">
    <location>
        <begin position="259"/>
        <end position="296"/>
    </location>
</feature>
<evidence type="ECO:0000313" key="2">
    <source>
        <dbReference type="EMBL" id="GJT05955.1"/>
    </source>
</evidence>
<reference evidence="2" key="1">
    <citation type="journal article" date="2022" name="Int. J. Mol. Sci.">
        <title>Draft Genome of Tanacetum Coccineum: Genomic Comparison of Closely Related Tanacetum-Family Plants.</title>
        <authorList>
            <person name="Yamashiro T."/>
            <person name="Shiraishi A."/>
            <person name="Nakayama K."/>
            <person name="Satake H."/>
        </authorList>
    </citation>
    <scope>NUCLEOTIDE SEQUENCE</scope>
</reference>
<gene>
    <name evidence="2" type="ORF">Tco_0840417</name>
</gene>
<sequence>MERNSTITVFVKEAESFLEFSDLFFSLKRTKAPTRVYKGGNVDWFDDVDANGFSVIEVSIMRKELDMLSYVHKFKLMEVFIEHPVDTYVLDTDHEEDSDDLGNGLGTHESEGIRSANANVDEFDLVFSYLDTNHDNVDDVNVGLGNDIVDEFDPLFSYPDTNHDNVDDVNVSLRNDNVDEFDHLVDIEGCYSEDSDDSEDSDFECDIEDQINDVHVDMEIEIDSDKDEVGRKKALKKLAKCHKHVNVRAECKGVVPVFSNSRPSGAGGSDNVGLSDGPNGSQTNMDKPTGLDSKMKRQKRGIIPALTKMFPCAEHRCATATTISLFNRNMEELRIANKEVYDWLKLIPPQHWARSYFFARPHYNVLLNNMCEVLNKQLLDGQAYHYMFRVHKRVSDEKDCHTLICN</sequence>
<reference evidence="2" key="2">
    <citation type="submission" date="2022-01" db="EMBL/GenBank/DDBJ databases">
        <authorList>
            <person name="Yamashiro T."/>
            <person name="Shiraishi A."/>
            <person name="Satake H."/>
            <person name="Nakayama K."/>
        </authorList>
    </citation>
    <scope>NUCLEOTIDE SEQUENCE</scope>
</reference>
<dbReference type="EMBL" id="BQNB010012628">
    <property type="protein sequence ID" value="GJT05955.1"/>
    <property type="molecule type" value="Genomic_DNA"/>
</dbReference>
<dbReference type="Proteomes" id="UP001151760">
    <property type="component" value="Unassembled WGS sequence"/>
</dbReference>
<accession>A0ABQ5AU08</accession>
<name>A0ABQ5AU08_9ASTR</name>
<evidence type="ECO:0000256" key="1">
    <source>
        <dbReference type="SAM" id="MobiDB-lite"/>
    </source>
</evidence>
<evidence type="ECO:0008006" key="4">
    <source>
        <dbReference type="Google" id="ProtNLM"/>
    </source>
</evidence>
<evidence type="ECO:0000313" key="3">
    <source>
        <dbReference type="Proteomes" id="UP001151760"/>
    </source>
</evidence>
<keyword evidence="3" id="KW-1185">Reference proteome</keyword>
<proteinExistence type="predicted"/>
<comment type="caution">
    <text evidence="2">The sequence shown here is derived from an EMBL/GenBank/DDBJ whole genome shotgun (WGS) entry which is preliminary data.</text>
</comment>